<dbReference type="EMBL" id="CAJVPQ010000038">
    <property type="protein sequence ID" value="CAG8439481.1"/>
    <property type="molecule type" value="Genomic_DNA"/>
</dbReference>
<evidence type="ECO:0000313" key="2">
    <source>
        <dbReference type="Proteomes" id="UP000789570"/>
    </source>
</evidence>
<dbReference type="OrthoDB" id="2330881at2759"/>
<proteinExistence type="predicted"/>
<accession>A0A9N8V9G3</accession>
<name>A0A9N8V9G3_9GLOM</name>
<keyword evidence="2" id="KW-1185">Reference proteome</keyword>
<dbReference type="Proteomes" id="UP000789570">
    <property type="component" value="Unassembled WGS sequence"/>
</dbReference>
<comment type="caution">
    <text evidence="1">The sequence shown here is derived from an EMBL/GenBank/DDBJ whole genome shotgun (WGS) entry which is preliminary data.</text>
</comment>
<sequence length="115" mass="13332">MSKDEHCYMFLHPISRPIFTDSKKEYELSLNRANTNSKKRPDLSCVVEGVPILNSEYKPLGSTPLQLNNNEFCLQLSFVLYDCRNLLEESRRTSNTESVGLAVLHHLNKYHIYAR</sequence>
<gene>
    <name evidence="1" type="ORF">FCALED_LOCUS407</name>
</gene>
<protein>
    <submittedName>
        <fullName evidence="1">13994_t:CDS:1</fullName>
    </submittedName>
</protein>
<organism evidence="1 2">
    <name type="scientific">Funneliformis caledonium</name>
    <dbReference type="NCBI Taxonomy" id="1117310"/>
    <lineage>
        <taxon>Eukaryota</taxon>
        <taxon>Fungi</taxon>
        <taxon>Fungi incertae sedis</taxon>
        <taxon>Mucoromycota</taxon>
        <taxon>Glomeromycotina</taxon>
        <taxon>Glomeromycetes</taxon>
        <taxon>Glomerales</taxon>
        <taxon>Glomeraceae</taxon>
        <taxon>Funneliformis</taxon>
    </lineage>
</organism>
<evidence type="ECO:0000313" key="1">
    <source>
        <dbReference type="EMBL" id="CAG8439481.1"/>
    </source>
</evidence>
<dbReference type="AlphaFoldDB" id="A0A9N8V9G3"/>
<reference evidence="1" key="1">
    <citation type="submission" date="2021-06" db="EMBL/GenBank/DDBJ databases">
        <authorList>
            <person name="Kallberg Y."/>
            <person name="Tangrot J."/>
            <person name="Rosling A."/>
        </authorList>
    </citation>
    <scope>NUCLEOTIDE SEQUENCE</scope>
    <source>
        <strain evidence="1">UK204</strain>
    </source>
</reference>